<protein>
    <submittedName>
        <fullName evidence="4">Uncharacterized protein</fullName>
    </submittedName>
</protein>
<dbReference type="InterPro" id="IPR041677">
    <property type="entry name" value="DNA2/NAM7_AAA_11"/>
</dbReference>
<organism evidence="4 5">
    <name type="scientific">Zasmidium cellare</name>
    <name type="common">Wine cellar mold</name>
    <name type="synonym">Racodium cellare</name>
    <dbReference type="NCBI Taxonomy" id="395010"/>
    <lineage>
        <taxon>Eukaryota</taxon>
        <taxon>Fungi</taxon>
        <taxon>Dikarya</taxon>
        <taxon>Ascomycota</taxon>
        <taxon>Pezizomycotina</taxon>
        <taxon>Dothideomycetes</taxon>
        <taxon>Dothideomycetidae</taxon>
        <taxon>Mycosphaerellales</taxon>
        <taxon>Mycosphaerellaceae</taxon>
        <taxon>Zasmidium</taxon>
    </lineage>
</organism>
<dbReference type="InterPro" id="IPR027417">
    <property type="entry name" value="P-loop_NTPase"/>
</dbReference>
<dbReference type="Pfam" id="PF13086">
    <property type="entry name" value="AAA_11"/>
    <property type="match status" value="1"/>
</dbReference>
<feature type="domain" description="DNA2/NAM7 helicase-like C-terminal" evidence="3">
    <location>
        <begin position="786"/>
        <end position="1004"/>
    </location>
</feature>
<feature type="region of interest" description="Disordered" evidence="1">
    <location>
        <begin position="1029"/>
        <end position="1048"/>
    </location>
</feature>
<evidence type="ECO:0000313" key="4">
    <source>
        <dbReference type="EMBL" id="KAK4499399.1"/>
    </source>
</evidence>
<evidence type="ECO:0000259" key="2">
    <source>
        <dbReference type="Pfam" id="PF13086"/>
    </source>
</evidence>
<feature type="domain" description="DNA2/NAM7 helicase helicase" evidence="2">
    <location>
        <begin position="475"/>
        <end position="767"/>
    </location>
</feature>
<accession>A0ABR0ED18</accession>
<dbReference type="Pfam" id="PF13087">
    <property type="entry name" value="AAA_12"/>
    <property type="match status" value="1"/>
</dbReference>
<dbReference type="Proteomes" id="UP001305779">
    <property type="component" value="Unassembled WGS sequence"/>
</dbReference>
<evidence type="ECO:0000313" key="5">
    <source>
        <dbReference type="Proteomes" id="UP001305779"/>
    </source>
</evidence>
<dbReference type="InterPro" id="IPR045055">
    <property type="entry name" value="DNA2/NAM7-like"/>
</dbReference>
<dbReference type="EMBL" id="JAXOVC010000007">
    <property type="protein sequence ID" value="KAK4499399.1"/>
    <property type="molecule type" value="Genomic_DNA"/>
</dbReference>
<evidence type="ECO:0000259" key="3">
    <source>
        <dbReference type="Pfam" id="PF13087"/>
    </source>
</evidence>
<name>A0ABR0ED18_ZASCE</name>
<dbReference type="SUPFAM" id="SSF52540">
    <property type="entry name" value="P-loop containing nucleoside triphosphate hydrolases"/>
    <property type="match status" value="1"/>
</dbReference>
<sequence length="1073" mass="120472">MAVPLEQLLAYRATLTDALDNVPINSRTQLYALHQPNLGTPDGRMLQNLTAEAYPSETVSLVKHNGEIFPPADMDQGWLLPKYRILATFNRLLTAPVLRIEVVFDDITSDAPDAPHSLKVIVDFHFNAIDDGTPGVTDLSAFRTIVHSRPRDEIRFTSYGATSEGFPNALKYRKLLGHHGNRLLRELQGSLRPQNEKRIRIAFHRPLTAVDSTFGSILPYITGPSPLPSLSVPEWSALLPLRVDRDMLDLMDTSYPFTAFECGDTYATVTDAAVELYESSRIAALEQEVALREWASVRHSGVLYEMGGALVFAVRFSPFRALGGIGGIVQFSLPDSLHTKMSWTDPMTGTQFIMQSASHCCVPVRLPAYDALFVLTEPSPELRNTAIKPSPVLDSKFVTQVEFAPKVPQFTLKSQLNTAVNLQHPDASRWHQVILNQSHQHPVIDLATKRAAEIPEPVEAAVQEAFHKMLTWRDWNEEQLAALHSVRSTLGGIMLITGPAGTGKTLILQAITAFLYAVGLHVLVLCPANSNANDFMRKLKEHFPQIPATRVYPSSKDFSAEKIMKEKRSEEQVECTMPDTENDTKAEAVVEDSNADVVDVLGLEMIRADLKSTADKYADEESSLPAQVLRAAREGKYSLKQGSGEVDIWYELRQCIEKSDSGEFNWLDKNSVKTYDKYYQACKAHYVSLQTLLCTTTGNVRTCDIIDNFARDRHDVKCAGLVLVIDESAKDREIDTLSALLIPDYRSKITGVVLLGDERQLEPTNTSAKGAVTFNPFKDRLSIPFLSRLKSQGFPCVELREQHRMSCHISAWPSRQFYPHGAMRDGPGTYKRLKSSQPGLFACLKGIMDSVSPTQSSGAEEDLDRRIRSHYFDVRGTRDNSKRSAFVREHPRFFFEHIYWPLRAYYGEKMQDNVMVICAYKGAKNCWLEAMGHIQQQYQIPTKQMAKILTIDSSQGAEAQLVIIDCSVQGYSHKTRLRDVGFVDDPRRMNVAFTRAREVRWVIGGDCGVKRRLHGLPDTPAYVRYREEVGRSSQATTTPSSPPITKFNEGSWLDEFKKKEVELEIRYADEVAE</sequence>
<dbReference type="InterPro" id="IPR041679">
    <property type="entry name" value="DNA2/NAM7-like_C"/>
</dbReference>
<gene>
    <name evidence="4" type="ORF">PRZ48_009913</name>
</gene>
<evidence type="ECO:0000256" key="1">
    <source>
        <dbReference type="SAM" id="MobiDB-lite"/>
    </source>
</evidence>
<keyword evidence="5" id="KW-1185">Reference proteome</keyword>
<dbReference type="Gene3D" id="3.40.50.300">
    <property type="entry name" value="P-loop containing nucleotide triphosphate hydrolases"/>
    <property type="match status" value="2"/>
</dbReference>
<reference evidence="4 5" key="1">
    <citation type="journal article" date="2023" name="G3 (Bethesda)">
        <title>A chromosome-level genome assembly of Zasmidium syzygii isolated from banana leaves.</title>
        <authorList>
            <person name="van Westerhoven A.C."/>
            <person name="Mehrabi R."/>
            <person name="Talebi R."/>
            <person name="Steentjes M.B.F."/>
            <person name="Corcolon B."/>
            <person name="Chong P.A."/>
            <person name="Kema G.H.J."/>
            <person name="Seidl M.F."/>
        </authorList>
    </citation>
    <scope>NUCLEOTIDE SEQUENCE [LARGE SCALE GENOMIC DNA]</scope>
    <source>
        <strain evidence="4 5">P124</strain>
    </source>
</reference>
<dbReference type="PANTHER" id="PTHR10887">
    <property type="entry name" value="DNA2/NAM7 HELICASE FAMILY"/>
    <property type="match status" value="1"/>
</dbReference>
<feature type="compositionally biased region" description="Low complexity" evidence="1">
    <location>
        <begin position="1032"/>
        <end position="1045"/>
    </location>
</feature>
<proteinExistence type="predicted"/>
<dbReference type="PANTHER" id="PTHR10887:SF495">
    <property type="entry name" value="HELICASE SENATAXIN ISOFORM X1-RELATED"/>
    <property type="match status" value="1"/>
</dbReference>
<comment type="caution">
    <text evidence="4">The sequence shown here is derived from an EMBL/GenBank/DDBJ whole genome shotgun (WGS) entry which is preliminary data.</text>
</comment>